<dbReference type="AlphaFoldDB" id="A0A397IVP5"/>
<dbReference type="GO" id="GO:0032580">
    <property type="term" value="C:Golgi cisterna membrane"/>
    <property type="evidence" value="ECO:0007669"/>
    <property type="project" value="UniProtKB-SubCell"/>
</dbReference>
<protein>
    <recommendedName>
        <fullName evidence="12">Fucosyltransferase</fullName>
        <ecNumber evidence="12">2.4.1.-</ecNumber>
    </recommendedName>
</protein>
<feature type="transmembrane region" description="Helical" evidence="12">
    <location>
        <begin position="12"/>
        <end position="31"/>
    </location>
</feature>
<evidence type="ECO:0000256" key="6">
    <source>
        <dbReference type="ARBA" id="ARBA00022692"/>
    </source>
</evidence>
<dbReference type="InterPro" id="IPR038577">
    <property type="entry name" value="GT10-like_C_sf"/>
</dbReference>
<evidence type="ECO:0000256" key="4">
    <source>
        <dbReference type="ARBA" id="ARBA00022676"/>
    </source>
</evidence>
<dbReference type="OrthoDB" id="427096at2759"/>
<keyword evidence="10" id="KW-0325">Glycoprotein</keyword>
<evidence type="ECO:0000256" key="1">
    <source>
        <dbReference type="ARBA" id="ARBA00004606"/>
    </source>
</evidence>
<dbReference type="GO" id="GO:0008417">
    <property type="term" value="F:fucosyltransferase activity"/>
    <property type="evidence" value="ECO:0007669"/>
    <property type="project" value="InterPro"/>
</dbReference>
<feature type="domain" description="Fucosyltransferase C-terminal" evidence="13">
    <location>
        <begin position="208"/>
        <end position="378"/>
    </location>
</feature>
<evidence type="ECO:0000256" key="11">
    <source>
        <dbReference type="ARBA" id="ARBA00037847"/>
    </source>
</evidence>
<evidence type="ECO:0000256" key="12">
    <source>
        <dbReference type="RuleBase" id="RU003832"/>
    </source>
</evidence>
<keyword evidence="5 12" id="KW-0808">Transferase</keyword>
<keyword evidence="12" id="KW-0333">Golgi apparatus</keyword>
<dbReference type="PANTHER" id="PTHR11929">
    <property type="entry name" value="ALPHA- 1,3 -FUCOSYLTRANSFERASE"/>
    <property type="match status" value="1"/>
</dbReference>
<keyword evidence="8 12" id="KW-1133">Transmembrane helix</keyword>
<dbReference type="Proteomes" id="UP000266861">
    <property type="component" value="Unassembled WGS sequence"/>
</dbReference>
<evidence type="ECO:0000256" key="5">
    <source>
        <dbReference type="ARBA" id="ARBA00022679"/>
    </source>
</evidence>
<comment type="subcellular location">
    <subcellularLocation>
        <location evidence="11">Endomembrane system</location>
        <topology evidence="11">Single-pass membrane protein</topology>
    </subcellularLocation>
    <subcellularLocation>
        <location evidence="12">Golgi apparatus</location>
        <location evidence="12">Golgi stack membrane</location>
        <topology evidence="12">Single-pass type II membrane protein</topology>
    </subcellularLocation>
    <subcellularLocation>
        <location evidence="1">Membrane</location>
        <topology evidence="1">Single-pass type II membrane protein</topology>
    </subcellularLocation>
</comment>
<evidence type="ECO:0000256" key="7">
    <source>
        <dbReference type="ARBA" id="ARBA00022968"/>
    </source>
</evidence>
<dbReference type="UniPathway" id="UPA00378"/>
<evidence type="ECO:0000256" key="2">
    <source>
        <dbReference type="ARBA" id="ARBA00004922"/>
    </source>
</evidence>
<dbReference type="InterPro" id="IPR001503">
    <property type="entry name" value="Glyco_trans_10"/>
</dbReference>
<dbReference type="FunFam" id="3.40.50.11660:FF:000002">
    <property type="entry name" value="Alpha-(1,3)-fucosyltransferase"/>
    <property type="match status" value="1"/>
</dbReference>
<gene>
    <name evidence="14" type="ORF">Glove_184g12</name>
</gene>
<evidence type="ECO:0000313" key="14">
    <source>
        <dbReference type="EMBL" id="RHZ77164.1"/>
    </source>
</evidence>
<dbReference type="Gene3D" id="3.40.50.11660">
    <property type="entry name" value="Glycosyl transferase family 10, C-terminal domain"/>
    <property type="match status" value="1"/>
</dbReference>
<accession>A0A397IVP5</accession>
<sequence length="389" mass="45813">MKATKATKFTRIYILCAMALFLSFMFFIINLNGTYRVKNYLVEVFETNHAFNELTIKPESLTGWKRRHYLTRDLNQNQEVRIFITRGDWYSNQDLKRLKYTNNGTLANCDIPCVWKEEHLYNWISKELKTADALFCVNSPNLPKQKGWEGQKFIEYSLEVNYAPGPFDILVTFRETDDVPTSYIRMDHNEWRKKKPFNITSLSPNSTFISFVASHWTKFRKTWIPTLQAHIPIASYGGVYKNTQWDPECKGLPLFDMKNCVISKYPFYLAIENAQVQDYSTEKLWDTFNLGIVPVVWGAPNTRSYLPHPKSAIFIEDFPNVESLANYLKYLVGNETAYLEYHQWRNLKTWPEEFEKKAYMSMWNMECNVCSEVARLRVVKNLETVKEPV</sequence>
<proteinExistence type="inferred from homology"/>
<evidence type="ECO:0000256" key="10">
    <source>
        <dbReference type="ARBA" id="ARBA00023180"/>
    </source>
</evidence>
<evidence type="ECO:0000256" key="9">
    <source>
        <dbReference type="ARBA" id="ARBA00023136"/>
    </source>
</evidence>
<organism evidence="14 15">
    <name type="scientific">Diversispora epigaea</name>
    <dbReference type="NCBI Taxonomy" id="1348612"/>
    <lineage>
        <taxon>Eukaryota</taxon>
        <taxon>Fungi</taxon>
        <taxon>Fungi incertae sedis</taxon>
        <taxon>Mucoromycota</taxon>
        <taxon>Glomeromycotina</taxon>
        <taxon>Glomeromycetes</taxon>
        <taxon>Diversisporales</taxon>
        <taxon>Diversisporaceae</taxon>
        <taxon>Diversispora</taxon>
    </lineage>
</organism>
<comment type="similarity">
    <text evidence="3 12">Belongs to the glycosyltransferase 10 family.</text>
</comment>
<keyword evidence="9 12" id="KW-0472">Membrane</keyword>
<evidence type="ECO:0000259" key="13">
    <source>
        <dbReference type="Pfam" id="PF00852"/>
    </source>
</evidence>
<evidence type="ECO:0000256" key="8">
    <source>
        <dbReference type="ARBA" id="ARBA00022989"/>
    </source>
</evidence>
<reference evidence="14 15" key="1">
    <citation type="submission" date="2018-08" db="EMBL/GenBank/DDBJ databases">
        <title>Genome and evolution of the arbuscular mycorrhizal fungus Diversispora epigaea (formerly Glomus versiforme) and its bacterial endosymbionts.</title>
        <authorList>
            <person name="Sun X."/>
            <person name="Fei Z."/>
            <person name="Harrison M."/>
        </authorList>
    </citation>
    <scope>NUCLEOTIDE SEQUENCE [LARGE SCALE GENOMIC DNA]</scope>
    <source>
        <strain evidence="14 15">IT104</strain>
    </source>
</reference>
<dbReference type="PANTHER" id="PTHR11929:SF194">
    <property type="entry name" value="ALPHA-(1,3)-FUCOSYLTRANSFERASE 10"/>
    <property type="match status" value="1"/>
</dbReference>
<evidence type="ECO:0000313" key="15">
    <source>
        <dbReference type="Proteomes" id="UP000266861"/>
    </source>
</evidence>
<keyword evidence="7" id="KW-0735">Signal-anchor</keyword>
<dbReference type="EC" id="2.4.1.-" evidence="12"/>
<comment type="caution">
    <text evidence="14">The sequence shown here is derived from an EMBL/GenBank/DDBJ whole genome shotgun (WGS) entry which is preliminary data.</text>
</comment>
<dbReference type="InterPro" id="IPR055270">
    <property type="entry name" value="Glyco_tran_10_C"/>
</dbReference>
<dbReference type="SUPFAM" id="SSF53756">
    <property type="entry name" value="UDP-Glycosyltransferase/glycogen phosphorylase"/>
    <property type="match status" value="1"/>
</dbReference>
<keyword evidence="6 12" id="KW-0812">Transmembrane</keyword>
<comment type="pathway">
    <text evidence="2">Protein modification; protein glycosylation.</text>
</comment>
<keyword evidence="15" id="KW-1185">Reference proteome</keyword>
<dbReference type="Pfam" id="PF00852">
    <property type="entry name" value="Glyco_transf_10"/>
    <property type="match status" value="1"/>
</dbReference>
<name>A0A397IVP5_9GLOM</name>
<dbReference type="STRING" id="1348612.A0A397IVP5"/>
<dbReference type="EMBL" id="PQFF01000174">
    <property type="protein sequence ID" value="RHZ77164.1"/>
    <property type="molecule type" value="Genomic_DNA"/>
</dbReference>
<evidence type="ECO:0000256" key="3">
    <source>
        <dbReference type="ARBA" id="ARBA00008919"/>
    </source>
</evidence>
<keyword evidence="4 12" id="KW-0328">Glycosyltransferase</keyword>